<feature type="compositionally biased region" description="Polar residues" evidence="1">
    <location>
        <begin position="11"/>
        <end position="29"/>
    </location>
</feature>
<dbReference type="Proteomes" id="UP000016933">
    <property type="component" value="Unassembled WGS sequence"/>
</dbReference>
<evidence type="ECO:0000313" key="3">
    <source>
        <dbReference type="Proteomes" id="UP000016933"/>
    </source>
</evidence>
<dbReference type="AlphaFoldDB" id="N1PZR2"/>
<sequence length="357" mass="39379">MDVNARAVPRNSHSFQTTPSSLSGSTMTPWNRAPALLLADDGKQRQRSVTLTAAPPRVPSPSHSIRSHRFDRYGVSTHSTAARRRPLRQQAAQRWRRARQCAEESAGPGALALARARRHATSIFMLHVCYQPACLPACLPAYLPECLPACLNGLACAALAIHPLRHPTVPLCCTLPADGAEVGTTSPRCFMHMLASPTQSEPAVCHLSCPLCSNNMILPQSMQYNQPYFISSLFTDPRPSSTANANNCVTLQHRAQRAPRLNTAAIGRHPPSMASDQLLLSCAHLTALWCGDRPRPSYSPFYTSRSSILRQAQKGTLHLPDVTRAYNAYCRLITREHRHHRQCPRSNTSFNSSPDRI</sequence>
<keyword evidence="3" id="KW-1185">Reference proteome</keyword>
<feature type="region of interest" description="Disordered" evidence="1">
    <location>
        <begin position="1"/>
        <end position="29"/>
    </location>
</feature>
<dbReference type="EMBL" id="KB446536">
    <property type="protein sequence ID" value="EME47880.1"/>
    <property type="molecule type" value="Genomic_DNA"/>
</dbReference>
<evidence type="ECO:0000313" key="2">
    <source>
        <dbReference type="EMBL" id="EME47880.1"/>
    </source>
</evidence>
<reference evidence="2 3" key="2">
    <citation type="journal article" date="2012" name="PLoS Pathog.">
        <title>Diverse lifestyles and strategies of plant pathogenesis encoded in the genomes of eighteen Dothideomycetes fungi.</title>
        <authorList>
            <person name="Ohm R.A."/>
            <person name="Feau N."/>
            <person name="Henrissat B."/>
            <person name="Schoch C.L."/>
            <person name="Horwitz B.A."/>
            <person name="Barry K.W."/>
            <person name="Condon B.J."/>
            <person name="Copeland A.C."/>
            <person name="Dhillon B."/>
            <person name="Glaser F."/>
            <person name="Hesse C.N."/>
            <person name="Kosti I."/>
            <person name="LaButti K."/>
            <person name="Lindquist E.A."/>
            <person name="Lucas S."/>
            <person name="Salamov A.A."/>
            <person name="Bradshaw R.E."/>
            <person name="Ciuffetti L."/>
            <person name="Hamelin R.C."/>
            <person name="Kema G.H.J."/>
            <person name="Lawrence C."/>
            <person name="Scott J.A."/>
            <person name="Spatafora J.W."/>
            <person name="Turgeon B.G."/>
            <person name="de Wit P.J.G.M."/>
            <person name="Zhong S."/>
            <person name="Goodwin S.B."/>
            <person name="Grigoriev I.V."/>
        </authorList>
    </citation>
    <scope>NUCLEOTIDE SEQUENCE [LARGE SCALE GENOMIC DNA]</scope>
    <source>
        <strain evidence="3">NZE10 / CBS 128990</strain>
    </source>
</reference>
<protein>
    <submittedName>
        <fullName evidence="2">Uncharacterized protein</fullName>
    </submittedName>
</protein>
<proteinExistence type="predicted"/>
<feature type="region of interest" description="Disordered" evidence="1">
    <location>
        <begin position="41"/>
        <end position="66"/>
    </location>
</feature>
<evidence type="ECO:0000256" key="1">
    <source>
        <dbReference type="SAM" id="MobiDB-lite"/>
    </source>
</evidence>
<dbReference type="HOGENOM" id="CLU_776184_0_0_1"/>
<organism evidence="2 3">
    <name type="scientific">Dothistroma septosporum (strain NZE10 / CBS 128990)</name>
    <name type="common">Red band needle blight fungus</name>
    <name type="synonym">Mycosphaerella pini</name>
    <dbReference type="NCBI Taxonomy" id="675120"/>
    <lineage>
        <taxon>Eukaryota</taxon>
        <taxon>Fungi</taxon>
        <taxon>Dikarya</taxon>
        <taxon>Ascomycota</taxon>
        <taxon>Pezizomycotina</taxon>
        <taxon>Dothideomycetes</taxon>
        <taxon>Dothideomycetidae</taxon>
        <taxon>Mycosphaerellales</taxon>
        <taxon>Mycosphaerellaceae</taxon>
        <taxon>Dothistroma</taxon>
    </lineage>
</organism>
<accession>N1PZR2</accession>
<reference evidence="3" key="1">
    <citation type="journal article" date="2012" name="PLoS Genet.">
        <title>The genomes of the fungal plant pathogens Cladosporium fulvum and Dothistroma septosporum reveal adaptation to different hosts and lifestyles but also signatures of common ancestry.</title>
        <authorList>
            <person name="de Wit P.J.G.M."/>
            <person name="van der Burgt A."/>
            <person name="Oekmen B."/>
            <person name="Stergiopoulos I."/>
            <person name="Abd-Elsalam K.A."/>
            <person name="Aerts A.L."/>
            <person name="Bahkali A.H."/>
            <person name="Beenen H.G."/>
            <person name="Chettri P."/>
            <person name="Cox M.P."/>
            <person name="Datema E."/>
            <person name="de Vries R.P."/>
            <person name="Dhillon B."/>
            <person name="Ganley A.R."/>
            <person name="Griffiths S.A."/>
            <person name="Guo Y."/>
            <person name="Hamelin R.C."/>
            <person name="Henrissat B."/>
            <person name="Kabir M.S."/>
            <person name="Jashni M.K."/>
            <person name="Kema G."/>
            <person name="Klaubauf S."/>
            <person name="Lapidus A."/>
            <person name="Levasseur A."/>
            <person name="Lindquist E."/>
            <person name="Mehrabi R."/>
            <person name="Ohm R.A."/>
            <person name="Owen T.J."/>
            <person name="Salamov A."/>
            <person name="Schwelm A."/>
            <person name="Schijlen E."/>
            <person name="Sun H."/>
            <person name="van den Burg H.A."/>
            <person name="van Ham R.C.H.J."/>
            <person name="Zhang S."/>
            <person name="Goodwin S.B."/>
            <person name="Grigoriev I.V."/>
            <person name="Collemare J."/>
            <person name="Bradshaw R.E."/>
        </authorList>
    </citation>
    <scope>NUCLEOTIDE SEQUENCE [LARGE SCALE GENOMIC DNA]</scope>
    <source>
        <strain evidence="3">NZE10 / CBS 128990</strain>
    </source>
</reference>
<name>N1PZR2_DOTSN</name>
<gene>
    <name evidence="2" type="ORF">DOTSEDRAFT_32245</name>
</gene>